<dbReference type="InterPro" id="IPR032946">
    <property type="entry name" value="Bpifa3"/>
</dbReference>
<organism evidence="5 6">
    <name type="scientific">Mus caroli</name>
    <name type="common">Ryukyu mouse</name>
    <name type="synonym">Ricefield mouse</name>
    <dbReference type="NCBI Taxonomy" id="10089"/>
    <lineage>
        <taxon>Eukaryota</taxon>
        <taxon>Metazoa</taxon>
        <taxon>Chordata</taxon>
        <taxon>Craniata</taxon>
        <taxon>Vertebrata</taxon>
        <taxon>Euteleostomi</taxon>
        <taxon>Mammalia</taxon>
        <taxon>Eutheria</taxon>
        <taxon>Euarchontoglires</taxon>
        <taxon>Glires</taxon>
        <taxon>Rodentia</taxon>
        <taxon>Myomorpha</taxon>
        <taxon>Muroidea</taxon>
        <taxon>Muridae</taxon>
        <taxon>Murinae</taxon>
        <taxon>Mus</taxon>
        <taxon>Mus</taxon>
    </lineage>
</organism>
<evidence type="ECO:0000259" key="4">
    <source>
        <dbReference type="Pfam" id="PF01273"/>
    </source>
</evidence>
<dbReference type="RefSeq" id="XP_021011879.1">
    <property type="nucleotide sequence ID" value="XM_021156220.1"/>
</dbReference>
<keyword evidence="2" id="KW-0964">Secreted</keyword>
<dbReference type="InterPro" id="IPR017942">
    <property type="entry name" value="Lipid-bd_serum_glycop_N"/>
</dbReference>
<sequence>MHLLWRLLVLLLGLLALPSALPKQPWPGLTKAHKDGRSTLARIIAQGLLKLNAEGRIQSMRLLDRLNVSGTVAPGMVGWLIGGMNFQQQQEISINITNVQLDCGGIQMAFPKEWFSANITLEFDIEFKLPFNSNIIKTHACMGLAAESWLEKDEFGRRELVMGRCRMEPSSGGASMSTEEDSPKMKHFLHNLRESLGKVVPNLVESQVCPLIGEILRQLDVKLLKGLVEQVPAHNLGQP</sequence>
<feature type="signal peptide" evidence="3">
    <location>
        <begin position="1"/>
        <end position="22"/>
    </location>
</feature>
<keyword evidence="3" id="KW-0732">Signal</keyword>
<dbReference type="InterPro" id="IPR017943">
    <property type="entry name" value="Bactericidal_perm-incr_a/b_dom"/>
</dbReference>
<protein>
    <submittedName>
        <fullName evidence="6">BPI fold-containing family A member 3 isoform X1</fullName>
    </submittedName>
</protein>
<reference evidence="6" key="1">
    <citation type="submission" date="2025-08" db="UniProtKB">
        <authorList>
            <consortium name="RefSeq"/>
        </authorList>
    </citation>
    <scope>IDENTIFICATION</scope>
</reference>
<dbReference type="GeneID" id="110289827"/>
<evidence type="ECO:0000313" key="5">
    <source>
        <dbReference type="Proteomes" id="UP000515126"/>
    </source>
</evidence>
<gene>
    <name evidence="6" type="primary">Bpifa3</name>
</gene>
<accession>A0A6P5P613</accession>
<dbReference type="AlphaFoldDB" id="A0A6P5P613"/>
<feature type="chain" id="PRO_5027788865" evidence="3">
    <location>
        <begin position="23"/>
        <end position="239"/>
    </location>
</feature>
<dbReference type="PANTHER" id="PTHR47736:SF1">
    <property type="entry name" value="BPI FOLD-CONTAINING FAMILY A MEMBER 3"/>
    <property type="match status" value="1"/>
</dbReference>
<name>A0A6P5P613_MUSCR</name>
<dbReference type="KEGG" id="mcal:110289827"/>
<evidence type="ECO:0000256" key="1">
    <source>
        <dbReference type="ARBA" id="ARBA00004613"/>
    </source>
</evidence>
<evidence type="ECO:0000256" key="3">
    <source>
        <dbReference type="SAM" id="SignalP"/>
    </source>
</evidence>
<evidence type="ECO:0000256" key="2">
    <source>
        <dbReference type="ARBA" id="ARBA00022525"/>
    </source>
</evidence>
<dbReference type="Proteomes" id="UP000515126">
    <property type="component" value="Chromosome 2"/>
</dbReference>
<feature type="domain" description="Lipid-binding serum glycoprotein N-terminal" evidence="4">
    <location>
        <begin position="47"/>
        <end position="219"/>
    </location>
</feature>
<comment type="subcellular location">
    <subcellularLocation>
        <location evidence="1">Secreted</location>
    </subcellularLocation>
</comment>
<dbReference type="SUPFAM" id="SSF55394">
    <property type="entry name" value="Bactericidal permeability-increasing protein, BPI"/>
    <property type="match status" value="1"/>
</dbReference>
<proteinExistence type="predicted"/>
<keyword evidence="5" id="KW-1185">Reference proteome</keyword>
<dbReference type="Gene3D" id="3.15.10.10">
    <property type="entry name" value="Bactericidal permeability-increasing protein, domain 1"/>
    <property type="match status" value="1"/>
</dbReference>
<dbReference type="GO" id="GO:0008289">
    <property type="term" value="F:lipid binding"/>
    <property type="evidence" value="ECO:0007669"/>
    <property type="project" value="InterPro"/>
</dbReference>
<dbReference type="Pfam" id="PF01273">
    <property type="entry name" value="LBP_BPI_CETP"/>
    <property type="match status" value="1"/>
</dbReference>
<dbReference type="PANTHER" id="PTHR47736">
    <property type="entry name" value="BPI FOLD-CONTAINING FAMILY A MEMBER 3"/>
    <property type="match status" value="1"/>
</dbReference>
<evidence type="ECO:0000313" key="6">
    <source>
        <dbReference type="RefSeq" id="XP_021011879.1"/>
    </source>
</evidence>
<dbReference type="GO" id="GO:0005576">
    <property type="term" value="C:extracellular region"/>
    <property type="evidence" value="ECO:0007669"/>
    <property type="project" value="UniProtKB-SubCell"/>
</dbReference>
<dbReference type="CTD" id="128861"/>